<dbReference type="PROSITE" id="PS51194">
    <property type="entry name" value="HELICASE_CTER"/>
    <property type="match status" value="1"/>
</dbReference>
<dbReference type="RefSeq" id="WP_142527677.1">
    <property type="nucleotide sequence ID" value="NZ_CBCSJO010000004.1"/>
</dbReference>
<dbReference type="Pfam" id="PF00176">
    <property type="entry name" value="SNF2-rel_dom"/>
    <property type="match status" value="1"/>
</dbReference>
<dbReference type="PROSITE" id="PS51192">
    <property type="entry name" value="HELICASE_ATP_BIND_1"/>
    <property type="match status" value="1"/>
</dbReference>
<gene>
    <name evidence="4" type="ORF">SAMN06265348_103511</name>
</gene>
<evidence type="ECO:0000259" key="2">
    <source>
        <dbReference type="PROSITE" id="PS51192"/>
    </source>
</evidence>
<dbReference type="Gene3D" id="3.40.50.300">
    <property type="entry name" value="P-loop containing nucleotide triphosphate hydrolases"/>
    <property type="match status" value="1"/>
</dbReference>
<dbReference type="GO" id="GO:0004386">
    <property type="term" value="F:helicase activity"/>
    <property type="evidence" value="ECO:0007669"/>
    <property type="project" value="UniProtKB-KW"/>
</dbReference>
<name>A0A521CEC2_9SPHI</name>
<dbReference type="AlphaFoldDB" id="A0A521CEC2"/>
<keyword evidence="4" id="KW-0067">ATP-binding</keyword>
<feature type="domain" description="Helicase C-terminal" evidence="3">
    <location>
        <begin position="803"/>
        <end position="959"/>
    </location>
</feature>
<sequence length="965" mass="112262">MLRVDSSKPCKIVYSLCKHEYLGYLIEPHIVQLNPQGDFSLTYQRLFSHTAKEFTKHLSESDLRVIKILDETEQDHVIKKFHKKAIRPFEFFSKFYDDGFYESVRPRIEKKLAEVLEILKDKDDLYLMDKDGWPAERKIELASEPATILFHFRRSEEETRYFPTIKYQGLRIEFMFKDAQIVSNQPSWMLLNDVLYFFEQDIEGKKLVPFLNKRYISIPTAKEETYFEKFVAPLIEKYHVYAEGFEIKTEKHDPSAMIKVIYVEGGISQIQLCFCYGDHAFAVGNEKKVTVHVDKQDNNYVFTRIKRDTAWEKMKYNELIKMGLKKVSPLFYNLELNTVIEGEDQSYGLLNWVNEHIDQLKEKGYTIEQSTSNKKFLFASSKIDFEIKEDNDWFDINAIVYFGIHPVPFISLKQHILHKKREFTLPDGTIAIIPEKWFSQYGSLFSLSDGGKSLKLKKHHIGLINDLAGDGIANITLQRKLQKLNDFENITDTQMPVNFKGELRSYQKAGYNWFSFLREYNFGGCLADDMGLGKTIQTLAMLQKLKEEDEANNTHSTSLIVMPTSLIYNWLNEAKKFTPRLKILAHTGSNRNKDVSHFIKYDIVITTYGITRVDVNEIQDFYFNYIILDESQNIKNPSSKSFKAVRLLKSRHKLVLSGTPVENSVGDLWTQLTFLNPGLLGTQAFFNEEYVQAIEKRKDEDKAKKLQAIIKPFVLRRTKEQVAEELPAKTEQIFYCDMSEDQALYYEKTKSAYRNDLLSSMDDGTYAKKQVQLLQGLTALRQLANHPRMIDEKYTSDSGKFENVIHTLDNVLKGGHKVLIFSQFVKHLQIFRQHLETEEIPFAYLDGATKNRGEIVAEFQENKELKVFLISIKAGGVGLNLTQADYVFILDPWWNPAVEQQAIDRSHRIGQEKKVFIYKFIAKDTVEEKILALQNRKKRLASSLITTEESFFKSLSKEDIREILN</sequence>
<keyword evidence="4" id="KW-0347">Helicase</keyword>
<dbReference type="GO" id="GO:0016787">
    <property type="term" value="F:hydrolase activity"/>
    <property type="evidence" value="ECO:0007669"/>
    <property type="project" value="UniProtKB-KW"/>
</dbReference>
<keyword evidence="5" id="KW-1185">Reference proteome</keyword>
<dbReference type="InterPro" id="IPR049730">
    <property type="entry name" value="SNF2/RAD54-like_C"/>
</dbReference>
<dbReference type="InterPro" id="IPR000330">
    <property type="entry name" value="SNF2_N"/>
</dbReference>
<dbReference type="InterPro" id="IPR001650">
    <property type="entry name" value="Helicase_C-like"/>
</dbReference>
<evidence type="ECO:0000259" key="3">
    <source>
        <dbReference type="PROSITE" id="PS51194"/>
    </source>
</evidence>
<dbReference type="SMART" id="SM00490">
    <property type="entry name" value="HELICc"/>
    <property type="match status" value="1"/>
</dbReference>
<dbReference type="OrthoDB" id="9760715at2"/>
<dbReference type="InterPro" id="IPR027417">
    <property type="entry name" value="P-loop_NTPase"/>
</dbReference>
<dbReference type="PANTHER" id="PTHR10799">
    <property type="entry name" value="SNF2/RAD54 HELICASE FAMILY"/>
    <property type="match status" value="1"/>
</dbReference>
<dbReference type="Pfam" id="PF00271">
    <property type="entry name" value="Helicase_C"/>
    <property type="match status" value="1"/>
</dbReference>
<evidence type="ECO:0000313" key="5">
    <source>
        <dbReference type="Proteomes" id="UP000320300"/>
    </source>
</evidence>
<evidence type="ECO:0000256" key="1">
    <source>
        <dbReference type="ARBA" id="ARBA00022801"/>
    </source>
</evidence>
<proteinExistence type="predicted"/>
<dbReference type="GO" id="GO:0005524">
    <property type="term" value="F:ATP binding"/>
    <property type="evidence" value="ECO:0007669"/>
    <property type="project" value="InterPro"/>
</dbReference>
<dbReference type="Gene3D" id="3.40.50.10810">
    <property type="entry name" value="Tandem AAA-ATPase domain"/>
    <property type="match status" value="1"/>
</dbReference>
<reference evidence="4 5" key="1">
    <citation type="submission" date="2017-05" db="EMBL/GenBank/DDBJ databases">
        <authorList>
            <person name="Varghese N."/>
            <person name="Submissions S."/>
        </authorList>
    </citation>
    <scope>NUCLEOTIDE SEQUENCE [LARGE SCALE GENOMIC DNA]</scope>
    <source>
        <strain evidence="4 5">DSM 19036</strain>
    </source>
</reference>
<dbReference type="SMART" id="SM00487">
    <property type="entry name" value="DEXDc"/>
    <property type="match status" value="1"/>
</dbReference>
<organism evidence="4 5">
    <name type="scientific">Pedobacter westerhofensis</name>
    <dbReference type="NCBI Taxonomy" id="425512"/>
    <lineage>
        <taxon>Bacteria</taxon>
        <taxon>Pseudomonadati</taxon>
        <taxon>Bacteroidota</taxon>
        <taxon>Sphingobacteriia</taxon>
        <taxon>Sphingobacteriales</taxon>
        <taxon>Sphingobacteriaceae</taxon>
        <taxon>Pedobacter</taxon>
    </lineage>
</organism>
<keyword evidence="4" id="KW-0547">Nucleotide-binding</keyword>
<dbReference type="InterPro" id="IPR038718">
    <property type="entry name" value="SNF2-like_sf"/>
</dbReference>
<dbReference type="CDD" id="cd18793">
    <property type="entry name" value="SF2_C_SNF"/>
    <property type="match status" value="1"/>
</dbReference>
<accession>A0A521CEC2</accession>
<keyword evidence="1" id="KW-0378">Hydrolase</keyword>
<evidence type="ECO:0000313" key="4">
    <source>
        <dbReference type="EMBL" id="SMO57779.1"/>
    </source>
</evidence>
<dbReference type="SUPFAM" id="SSF52540">
    <property type="entry name" value="P-loop containing nucleoside triphosphate hydrolases"/>
    <property type="match status" value="2"/>
</dbReference>
<dbReference type="InterPro" id="IPR014001">
    <property type="entry name" value="Helicase_ATP-bd"/>
</dbReference>
<dbReference type="EMBL" id="FXTN01000003">
    <property type="protein sequence ID" value="SMO57779.1"/>
    <property type="molecule type" value="Genomic_DNA"/>
</dbReference>
<feature type="domain" description="Helicase ATP-binding" evidence="2">
    <location>
        <begin position="515"/>
        <end position="678"/>
    </location>
</feature>
<dbReference type="CDD" id="cd18012">
    <property type="entry name" value="DEXQc_arch_SWI2_SNF2"/>
    <property type="match status" value="1"/>
</dbReference>
<protein>
    <submittedName>
        <fullName evidence="4">Helicase conserved C-terminal domain-containing protein</fullName>
    </submittedName>
</protein>
<dbReference type="Proteomes" id="UP000320300">
    <property type="component" value="Unassembled WGS sequence"/>
</dbReference>